<evidence type="ECO:0000256" key="2">
    <source>
        <dbReference type="ARBA" id="ARBA00022676"/>
    </source>
</evidence>
<dbReference type="Pfam" id="PF00201">
    <property type="entry name" value="UDPGT"/>
    <property type="match status" value="1"/>
</dbReference>
<dbReference type="SUPFAM" id="SSF53756">
    <property type="entry name" value="UDP-Glycosyltransferase/glycogen phosphorylase"/>
    <property type="match status" value="1"/>
</dbReference>
<name>A0A0A1HA06_FAGES</name>
<dbReference type="EC" id="2.4.1.-" evidence="6"/>
<dbReference type="AlphaFoldDB" id="A0A0A1HA06"/>
<gene>
    <name evidence="7" type="primary">FeGT4</name>
</gene>
<dbReference type="EMBL" id="AB909380">
    <property type="protein sequence ID" value="BAP90365.1"/>
    <property type="molecule type" value="mRNA"/>
</dbReference>
<comment type="similarity">
    <text evidence="1 5">Belongs to the UDP-glycosyltransferase family.</text>
</comment>
<proteinExistence type="evidence at transcript level"/>
<evidence type="ECO:0000256" key="6">
    <source>
        <dbReference type="RuleBase" id="RU362057"/>
    </source>
</evidence>
<dbReference type="GO" id="GO:0080043">
    <property type="term" value="F:quercetin 3-O-glucosyltransferase activity"/>
    <property type="evidence" value="ECO:0007669"/>
    <property type="project" value="TreeGrafter"/>
</dbReference>
<dbReference type="InterPro" id="IPR035595">
    <property type="entry name" value="UDP_glycos_trans_CS"/>
</dbReference>
<comment type="catalytic activity">
    <reaction evidence="4">
        <text>a 3'-hydro-2'-hydroxy-beta-oxodihydrochalcone + UDP-alpha-D-glucose = a 3'-(beta-D-glucopyranosyl)-2'-hydroxy-beta-oxodihydrochalcone + UDP + H(+)</text>
        <dbReference type="Rhea" id="RHEA:51504"/>
        <dbReference type="ChEBI" id="CHEBI:15378"/>
        <dbReference type="ChEBI" id="CHEBI:58223"/>
        <dbReference type="ChEBI" id="CHEBI:58885"/>
        <dbReference type="ChEBI" id="CHEBI:142482"/>
        <dbReference type="ChEBI" id="CHEBI:142483"/>
        <dbReference type="EC" id="2.4.1.360"/>
    </reaction>
    <physiologicalReaction direction="left-to-right" evidence="4">
        <dbReference type="Rhea" id="RHEA:51505"/>
    </physiologicalReaction>
</comment>
<accession>A0A0A1HA06</accession>
<dbReference type="FunFam" id="3.40.50.2000:FF:000060">
    <property type="entry name" value="Glycosyltransferase"/>
    <property type="match status" value="1"/>
</dbReference>
<sequence>MGKRQHHVVCMAHPIQGHIKPMLILAKLLHSRYNFHVSFVNTEHNHRRFLKANGPAALAGVPSFRFYAIPDGLQQADNPDASQPVSSISTVVNKTFPAPFRKLLSRIKIEEDVPPVSCIVSDAAESFVLQVAAEIRVPVALFWTSSACSFLGFAQYQKLVDEGITPLPDASCLTNGYLDKVLDWIPSMKGISLKHLPSFLRTQDIDDPMFNLFIQRINILSNANCPIILNTFQLLDKEFIDELATTIIPSPILSIGPLSLLLDNHHGYADASYSIRSNLWKEDSHCIPWLDNKPSNSVIYVNFGSITVLTHDQLAHFAHGLLNSMKSFLWVVRPDLVEGESSSGTLIRHLVDDSSHGRGMLASWCDQDRVLAHPAVGAFMTHCGWNSTLEAIVAGKPVLCWPFFSDQMTNAWLCCEKLGIGAEIGFMSNGEVRSEEVERLVRIVMEDEEMRREVRKWKTLAHEATETRNSSSLLKLDELVNHLTSGTS</sequence>
<reference evidence="7" key="1">
    <citation type="journal article" date="2014" name="Plant J.">
        <title>Purification, molecular cloning and functional characterization of flavonoid C-glucosyltransferases from Fagopyrum esculentum M. (buckwheat) cotyledon.</title>
        <authorList>
            <person name="Nagatomo Y."/>
            <person name="Usui S."/>
            <person name="Ito T."/>
            <person name="Kato A."/>
            <person name="Shimosaka M."/>
            <person name="Taguchi G."/>
        </authorList>
    </citation>
    <scope>NUCLEOTIDE SEQUENCE</scope>
</reference>
<evidence type="ECO:0000256" key="4">
    <source>
        <dbReference type="ARBA" id="ARBA00051296"/>
    </source>
</evidence>
<dbReference type="PANTHER" id="PTHR11926:SF774">
    <property type="entry name" value="UDP-GLYCOSYLTRANSFERASE 85A1-RELATED"/>
    <property type="match status" value="1"/>
</dbReference>
<evidence type="ECO:0000256" key="5">
    <source>
        <dbReference type="RuleBase" id="RU003718"/>
    </source>
</evidence>
<keyword evidence="2 5" id="KW-0328">Glycosyltransferase</keyword>
<dbReference type="GO" id="GO:0120514">
    <property type="term" value="F:2-hydroxyflavanone C-glucosyltransferase activity"/>
    <property type="evidence" value="ECO:0007669"/>
    <property type="project" value="UniProtKB-EC"/>
</dbReference>
<dbReference type="FunFam" id="3.40.50.2000:FF:000065">
    <property type="entry name" value="Glycosyltransferase"/>
    <property type="match status" value="1"/>
</dbReference>
<evidence type="ECO:0000256" key="1">
    <source>
        <dbReference type="ARBA" id="ARBA00009995"/>
    </source>
</evidence>
<dbReference type="InterPro" id="IPR002213">
    <property type="entry name" value="UDP_glucos_trans"/>
</dbReference>
<evidence type="ECO:0000256" key="3">
    <source>
        <dbReference type="ARBA" id="ARBA00022679"/>
    </source>
</evidence>
<dbReference type="CDD" id="cd03784">
    <property type="entry name" value="GT1_Gtf-like"/>
    <property type="match status" value="1"/>
</dbReference>
<dbReference type="PANTHER" id="PTHR11926">
    <property type="entry name" value="GLUCOSYL/GLUCURONOSYL TRANSFERASES"/>
    <property type="match status" value="1"/>
</dbReference>
<evidence type="ECO:0000313" key="7">
    <source>
        <dbReference type="EMBL" id="BAP90365.1"/>
    </source>
</evidence>
<dbReference type="Gene3D" id="3.40.50.2000">
    <property type="entry name" value="Glycogen Phosphorylase B"/>
    <property type="match status" value="2"/>
</dbReference>
<dbReference type="PROSITE" id="PS00375">
    <property type="entry name" value="UDPGT"/>
    <property type="match status" value="1"/>
</dbReference>
<dbReference type="GO" id="GO:0080044">
    <property type="term" value="F:quercetin 7-O-glucosyltransferase activity"/>
    <property type="evidence" value="ECO:0007669"/>
    <property type="project" value="TreeGrafter"/>
</dbReference>
<organism evidence="7">
    <name type="scientific">Fagopyrum esculentum</name>
    <name type="common">Common buckwheat</name>
    <name type="synonym">Polygonum fagopyrum</name>
    <dbReference type="NCBI Taxonomy" id="3617"/>
    <lineage>
        <taxon>Eukaryota</taxon>
        <taxon>Viridiplantae</taxon>
        <taxon>Streptophyta</taxon>
        <taxon>Embryophyta</taxon>
        <taxon>Tracheophyta</taxon>
        <taxon>Spermatophyta</taxon>
        <taxon>Magnoliopsida</taxon>
        <taxon>eudicotyledons</taxon>
        <taxon>Gunneridae</taxon>
        <taxon>Pentapetalae</taxon>
        <taxon>Caryophyllales</taxon>
        <taxon>Polygonaceae</taxon>
        <taxon>Polygonoideae</taxon>
        <taxon>Fagopyreae</taxon>
        <taxon>Fagopyrum</taxon>
    </lineage>
</organism>
<protein>
    <recommendedName>
        <fullName evidence="6">Glycosyltransferase</fullName>
        <ecNumber evidence="6">2.4.1.-</ecNumber>
    </recommendedName>
</protein>
<keyword evidence="3 5" id="KW-0808">Transferase</keyword>